<gene>
    <name evidence="2" type="ORF">MEUPH1_LOCUS11084</name>
</gene>
<dbReference type="AlphaFoldDB" id="A0AAV0WH41"/>
<dbReference type="GO" id="GO:0046983">
    <property type="term" value="F:protein dimerization activity"/>
    <property type="evidence" value="ECO:0007669"/>
    <property type="project" value="InterPro"/>
</dbReference>
<comment type="caution">
    <text evidence="2">The sequence shown here is derived from an EMBL/GenBank/DDBJ whole genome shotgun (WGS) entry which is preliminary data.</text>
</comment>
<name>A0AAV0WH41_9HEMI</name>
<keyword evidence="3" id="KW-1185">Reference proteome</keyword>
<reference evidence="2 3" key="1">
    <citation type="submission" date="2023-01" db="EMBL/GenBank/DDBJ databases">
        <authorList>
            <person name="Whitehead M."/>
        </authorList>
    </citation>
    <scope>NUCLEOTIDE SEQUENCE [LARGE SCALE GENOMIC DNA]</scope>
</reference>
<accession>A0AAV0WH41</accession>
<dbReference type="PANTHER" id="PTHR46289:SF14">
    <property type="entry name" value="DUF4371 DOMAIN-CONTAINING PROTEIN"/>
    <property type="match status" value="1"/>
</dbReference>
<dbReference type="PANTHER" id="PTHR46289">
    <property type="entry name" value="52 KDA REPRESSOR OF THE INHIBITOR OF THE PROTEIN KINASE-LIKE PROTEIN-RELATED"/>
    <property type="match status" value="1"/>
</dbReference>
<dbReference type="Proteomes" id="UP001160148">
    <property type="component" value="Unassembled WGS sequence"/>
</dbReference>
<evidence type="ECO:0000259" key="1">
    <source>
        <dbReference type="Pfam" id="PF05699"/>
    </source>
</evidence>
<dbReference type="EMBL" id="CARXXK010000002">
    <property type="protein sequence ID" value="CAI6355199.1"/>
    <property type="molecule type" value="Genomic_DNA"/>
</dbReference>
<dbReference type="Pfam" id="PF05699">
    <property type="entry name" value="Dimer_Tnp_hAT"/>
    <property type="match status" value="1"/>
</dbReference>
<dbReference type="InterPro" id="IPR052958">
    <property type="entry name" value="IFN-induced_PKR_regulator"/>
</dbReference>
<evidence type="ECO:0000313" key="2">
    <source>
        <dbReference type="EMBL" id="CAI6355199.1"/>
    </source>
</evidence>
<feature type="domain" description="HAT C-terminal dimerisation" evidence="1">
    <location>
        <begin position="226"/>
        <end position="286"/>
    </location>
</feature>
<evidence type="ECO:0000313" key="3">
    <source>
        <dbReference type="Proteomes" id="UP001160148"/>
    </source>
</evidence>
<sequence>MVSCNLNQLSKIVEALTEVSMGSERISSSKASILLSAINNSEFIICILAMVDVLKTNNANITTFAINEKRKNCVSEFKAIFSNASDLATVIGFDLRMPRIVGKQINRSNYQAKDTEQYYLRSIYIPLLDTVKTDMTLRLSTSTLEAFDLRLLIPKTIVVLTDKDSCEKKNIIKIILNVATKFSKLNAEVKLMTPDLLESEVMLWIHKWKKCTPDQRPITALDALTKCDNEIFPTIRLYLQILATLPVSVASAERSFSTLRIVKTWLRSRMDEDRLTSLCFLNVYQNINMYDKVDEIIELFAKQKKRRLEFVV</sequence>
<protein>
    <recommendedName>
        <fullName evidence="1">HAT C-terminal dimerisation domain-containing protein</fullName>
    </recommendedName>
</protein>
<organism evidence="2 3">
    <name type="scientific">Macrosiphum euphorbiae</name>
    <name type="common">potato aphid</name>
    <dbReference type="NCBI Taxonomy" id="13131"/>
    <lineage>
        <taxon>Eukaryota</taxon>
        <taxon>Metazoa</taxon>
        <taxon>Ecdysozoa</taxon>
        <taxon>Arthropoda</taxon>
        <taxon>Hexapoda</taxon>
        <taxon>Insecta</taxon>
        <taxon>Pterygota</taxon>
        <taxon>Neoptera</taxon>
        <taxon>Paraneoptera</taxon>
        <taxon>Hemiptera</taxon>
        <taxon>Sternorrhyncha</taxon>
        <taxon>Aphidomorpha</taxon>
        <taxon>Aphidoidea</taxon>
        <taxon>Aphididae</taxon>
        <taxon>Macrosiphini</taxon>
        <taxon>Macrosiphum</taxon>
    </lineage>
</organism>
<proteinExistence type="predicted"/>
<dbReference type="InterPro" id="IPR008906">
    <property type="entry name" value="HATC_C_dom"/>
</dbReference>